<dbReference type="NCBIfam" id="TIGR00756">
    <property type="entry name" value="PPR"/>
    <property type="match status" value="6"/>
</dbReference>
<keyword evidence="3" id="KW-1185">Reference proteome</keyword>
<dbReference type="KEGG" id="nnu:104590147"/>
<dbReference type="Pfam" id="PF13812">
    <property type="entry name" value="PPR_3"/>
    <property type="match status" value="1"/>
</dbReference>
<dbReference type="InterPro" id="IPR002885">
    <property type="entry name" value="PPR_rpt"/>
</dbReference>
<dbReference type="PANTHER" id="PTHR47447:SF27">
    <property type="entry name" value="PENTACOTRIPEPTIDE-REPEAT REGION OF PRORP DOMAIN-CONTAINING PROTEIN"/>
    <property type="match status" value="1"/>
</dbReference>
<dbReference type="RefSeq" id="XP_010246994.1">
    <property type="nucleotide sequence ID" value="XM_010248692.2"/>
</dbReference>
<evidence type="ECO:0000313" key="3">
    <source>
        <dbReference type="Proteomes" id="UP000189703"/>
    </source>
</evidence>
<dbReference type="Gene3D" id="1.25.40.10">
    <property type="entry name" value="Tetratricopeptide repeat domain"/>
    <property type="match status" value="4"/>
</dbReference>
<dbReference type="Pfam" id="PF13041">
    <property type="entry name" value="PPR_2"/>
    <property type="match status" value="3"/>
</dbReference>
<dbReference type="OrthoDB" id="185373at2759"/>
<reference evidence="4" key="1">
    <citation type="submission" date="2025-08" db="UniProtKB">
        <authorList>
            <consortium name="RefSeq"/>
        </authorList>
    </citation>
    <scope>IDENTIFICATION</scope>
</reference>
<dbReference type="InterPro" id="IPR011990">
    <property type="entry name" value="TPR-like_helical_dom_sf"/>
</dbReference>
<dbReference type="eggNOG" id="KOG4197">
    <property type="taxonomic scope" value="Eukaryota"/>
</dbReference>
<sequence length="586" mass="66635">MLSTYGINGFIRNYVQLCQICVYGRFNFGKGVHFLHQFKHRKCVRTIKKKIRKSIKPCAKLVESVSKVYMRDTIGSILNILRYSTWDSAQEQLGKLPVKWDSYTINQVLKTHPPMEKSWLFFNWTSHLKGFKHDQFTYTTMLDIFGEAGRIASMMYVFQKMQEKGIKIDTVTYTSLLHWLSKSGDIEGSLKMWEEMKFKGCHPTVVSYTAFMKILFDSNRPKEATEVYKEMLESGCSPNCYTYTVLMEYLAGIGKFKAVLEILSKMQETGVQPDKATCNILIHKCCNAGETSVMKEILLYMRENSLVLRHPVYMEALKILKNIGETADLLKEVNPHVSFEDINKEKPKSKAAISDVHSIIDRGIILNLLERRNFVAIEYLINEMINKNIPLDSELASTIIQVNCENHRLSGALLAFKYSVKMSVHIDRVSYLSLIGLFIRVGSFPVVMEVIEQMIKAGVPFGTYLVSLLIYRFGSAQMADSAAKIFYSLPDDQNLATYTALMGAYFSSGDVDKGLEIYRIMKRRGIHASSGTYEVLLVGLKEAGRVYDAETCKKEMKSLQLGQQFRGVVSLEETLCDLLFAGTVVP</sequence>
<evidence type="ECO:0000256" key="2">
    <source>
        <dbReference type="ARBA" id="ARBA00022737"/>
    </source>
</evidence>
<dbReference type="Pfam" id="PF01535">
    <property type="entry name" value="PPR"/>
    <property type="match status" value="1"/>
</dbReference>
<dbReference type="STRING" id="4432.A0A1U7Z1R2"/>
<dbReference type="GO" id="GO:0003729">
    <property type="term" value="F:mRNA binding"/>
    <property type="evidence" value="ECO:0000318"/>
    <property type="project" value="GO_Central"/>
</dbReference>
<dbReference type="GeneID" id="104590147"/>
<keyword evidence="2" id="KW-0677">Repeat</keyword>
<evidence type="ECO:0000313" key="4">
    <source>
        <dbReference type="RefSeq" id="XP_010246994.1"/>
    </source>
</evidence>
<dbReference type="AlphaFoldDB" id="A0A1U7Z1R2"/>
<dbReference type="PANTHER" id="PTHR47447">
    <property type="entry name" value="OS03G0856100 PROTEIN"/>
    <property type="match status" value="1"/>
</dbReference>
<evidence type="ECO:0000256" key="1">
    <source>
        <dbReference type="ARBA" id="ARBA00007626"/>
    </source>
</evidence>
<protein>
    <submittedName>
        <fullName evidence="4">Pentatricopeptide repeat-containing protein At2g01390</fullName>
    </submittedName>
</protein>
<proteinExistence type="inferred from homology"/>
<name>A0A1U7Z1R2_NELNU</name>
<organism evidence="3 4">
    <name type="scientific">Nelumbo nucifera</name>
    <name type="common">Sacred lotus</name>
    <dbReference type="NCBI Taxonomy" id="4432"/>
    <lineage>
        <taxon>Eukaryota</taxon>
        <taxon>Viridiplantae</taxon>
        <taxon>Streptophyta</taxon>
        <taxon>Embryophyta</taxon>
        <taxon>Tracheophyta</taxon>
        <taxon>Spermatophyta</taxon>
        <taxon>Magnoliopsida</taxon>
        <taxon>Proteales</taxon>
        <taxon>Nelumbonaceae</taxon>
        <taxon>Nelumbo</taxon>
    </lineage>
</organism>
<dbReference type="PROSITE" id="PS51375">
    <property type="entry name" value="PPR"/>
    <property type="match status" value="7"/>
</dbReference>
<gene>
    <name evidence="4" type="primary">LOC104590147</name>
</gene>
<dbReference type="OMA" id="HKCTATY"/>
<accession>A0A1U7Z1R2</accession>
<comment type="similarity">
    <text evidence="1">Belongs to the PPR family. P subfamily.</text>
</comment>
<dbReference type="Proteomes" id="UP000189703">
    <property type="component" value="Unplaced"/>
</dbReference>
<dbReference type="FunCoup" id="A0A1U7Z1R2">
    <property type="interactions" value="1286"/>
</dbReference>